<proteinExistence type="predicted"/>
<organism evidence="3 4">
    <name type="scientific">Papaver atlanticum</name>
    <dbReference type="NCBI Taxonomy" id="357466"/>
    <lineage>
        <taxon>Eukaryota</taxon>
        <taxon>Viridiplantae</taxon>
        <taxon>Streptophyta</taxon>
        <taxon>Embryophyta</taxon>
        <taxon>Tracheophyta</taxon>
        <taxon>Spermatophyta</taxon>
        <taxon>Magnoliopsida</taxon>
        <taxon>Ranunculales</taxon>
        <taxon>Papaveraceae</taxon>
        <taxon>Papaveroideae</taxon>
        <taxon>Papaver</taxon>
    </lineage>
</organism>
<feature type="region of interest" description="Disordered" evidence="1">
    <location>
        <begin position="80"/>
        <end position="110"/>
    </location>
</feature>
<keyword evidence="4" id="KW-1185">Reference proteome</keyword>
<feature type="non-terminal residue" evidence="3">
    <location>
        <position position="1"/>
    </location>
</feature>
<evidence type="ECO:0000313" key="3">
    <source>
        <dbReference type="EMBL" id="KAI3871397.1"/>
    </source>
</evidence>
<dbReference type="Proteomes" id="UP001202328">
    <property type="component" value="Unassembled WGS sequence"/>
</dbReference>
<feature type="compositionally biased region" description="Low complexity" evidence="1">
    <location>
        <begin position="93"/>
        <end position="110"/>
    </location>
</feature>
<dbReference type="Pfam" id="PF11883">
    <property type="entry name" value="DUF3403"/>
    <property type="match status" value="1"/>
</dbReference>
<comment type="caution">
    <text evidence="3">The sequence shown here is derived from an EMBL/GenBank/DDBJ whole genome shotgun (WGS) entry which is preliminary data.</text>
</comment>
<reference evidence="3" key="1">
    <citation type="submission" date="2022-04" db="EMBL/GenBank/DDBJ databases">
        <title>A functionally conserved STORR gene fusion in Papaver species that diverged 16.8 million years ago.</title>
        <authorList>
            <person name="Catania T."/>
        </authorList>
    </citation>
    <scope>NUCLEOTIDE SEQUENCE</scope>
    <source>
        <strain evidence="3">S-188037</strain>
    </source>
</reference>
<dbReference type="PANTHER" id="PTHR27006">
    <property type="entry name" value="PROMASTIGOTE SURFACE ANTIGEN PROTEIN PSA"/>
    <property type="match status" value="1"/>
</dbReference>
<dbReference type="AlphaFoldDB" id="A0AAD4XAM6"/>
<gene>
    <name evidence="3" type="ORF">MKW98_024566</name>
</gene>
<name>A0AAD4XAM6_9MAGN</name>
<dbReference type="GO" id="GO:0004674">
    <property type="term" value="F:protein serine/threonine kinase activity"/>
    <property type="evidence" value="ECO:0007669"/>
    <property type="project" value="InterPro"/>
</dbReference>
<dbReference type="InterPro" id="IPR021820">
    <property type="entry name" value="S-locus_recpt_kinase_C"/>
</dbReference>
<sequence>AWMLWRDGNNIMELVDPCLEDLSSASSEVRKCIQIGLLCVQQLPEDRPSMSSVVFMLGSEIVVLPEPKQPGFFVERSCNDASTSSYQKKIDESTSSNSENRTSISVFEGR</sequence>
<evidence type="ECO:0000313" key="4">
    <source>
        <dbReference type="Proteomes" id="UP001202328"/>
    </source>
</evidence>
<dbReference type="PANTHER" id="PTHR27006:SF606">
    <property type="entry name" value="INTERLEUKIN-1 RECEPTOR-ASSOCIATED KINASE 4"/>
    <property type="match status" value="1"/>
</dbReference>
<dbReference type="EMBL" id="JAJJMB010013063">
    <property type="protein sequence ID" value="KAI3871397.1"/>
    <property type="molecule type" value="Genomic_DNA"/>
</dbReference>
<feature type="domain" description="S-locus receptor kinase C-terminal" evidence="2">
    <location>
        <begin position="59"/>
        <end position="110"/>
    </location>
</feature>
<evidence type="ECO:0000256" key="1">
    <source>
        <dbReference type="SAM" id="MobiDB-lite"/>
    </source>
</evidence>
<evidence type="ECO:0000259" key="2">
    <source>
        <dbReference type="Pfam" id="PF11883"/>
    </source>
</evidence>
<accession>A0AAD4XAM6</accession>
<protein>
    <recommendedName>
        <fullName evidence="2">S-locus receptor kinase C-terminal domain-containing protein</fullName>
    </recommendedName>
</protein>
<dbReference type="Gene3D" id="1.10.510.10">
    <property type="entry name" value="Transferase(Phosphotransferase) domain 1"/>
    <property type="match status" value="1"/>
</dbReference>